<dbReference type="PROSITE" id="PS51192">
    <property type="entry name" value="HELICASE_ATP_BIND_1"/>
    <property type="match status" value="1"/>
</dbReference>
<dbReference type="CDD" id="cd18787">
    <property type="entry name" value="SF2_C_DEAD"/>
    <property type="match status" value="1"/>
</dbReference>
<evidence type="ECO:0000256" key="2">
    <source>
        <dbReference type="ARBA" id="ARBA00022801"/>
    </source>
</evidence>
<evidence type="ECO:0000256" key="4">
    <source>
        <dbReference type="ARBA" id="ARBA00022840"/>
    </source>
</evidence>
<feature type="region of interest" description="Disordered" evidence="8">
    <location>
        <begin position="1"/>
        <end position="28"/>
    </location>
</feature>
<evidence type="ECO:0000259" key="11">
    <source>
        <dbReference type="PROSITE" id="PS51195"/>
    </source>
</evidence>
<feature type="region of interest" description="Disordered" evidence="8">
    <location>
        <begin position="78"/>
        <end position="118"/>
    </location>
</feature>
<dbReference type="GO" id="GO:0005524">
    <property type="term" value="F:ATP binding"/>
    <property type="evidence" value="ECO:0007669"/>
    <property type="project" value="UniProtKB-UniRule"/>
</dbReference>
<protein>
    <recommendedName>
        <fullName evidence="7">ATP-dependent RNA helicase</fullName>
        <ecNumber evidence="7">3.6.4.13</ecNumber>
    </recommendedName>
</protein>
<feature type="region of interest" description="Disordered" evidence="8">
    <location>
        <begin position="177"/>
        <end position="222"/>
    </location>
</feature>
<organism evidence="12">
    <name type="scientific">Ostreococcus tauri</name>
    <name type="common">Marine green alga</name>
    <dbReference type="NCBI Taxonomy" id="70448"/>
    <lineage>
        <taxon>Eukaryota</taxon>
        <taxon>Viridiplantae</taxon>
        <taxon>Chlorophyta</taxon>
        <taxon>Mamiellophyceae</taxon>
        <taxon>Mamiellales</taxon>
        <taxon>Bathycoccaceae</taxon>
        <taxon>Ostreococcus</taxon>
    </lineage>
</organism>
<dbReference type="PANTHER" id="PTHR24031">
    <property type="entry name" value="RNA HELICASE"/>
    <property type="match status" value="1"/>
</dbReference>
<feature type="compositionally biased region" description="Basic and acidic residues" evidence="8">
    <location>
        <begin position="780"/>
        <end position="794"/>
    </location>
</feature>
<feature type="region of interest" description="Disordered" evidence="8">
    <location>
        <begin position="466"/>
        <end position="491"/>
    </location>
</feature>
<keyword evidence="2 7" id="KW-0378">Hydrolase</keyword>
<comment type="similarity">
    <text evidence="7">Belongs to the DEAD box helicase family.</text>
</comment>
<evidence type="ECO:0000256" key="6">
    <source>
        <dbReference type="PROSITE-ProRule" id="PRU00552"/>
    </source>
</evidence>
<dbReference type="SMART" id="SM00490">
    <property type="entry name" value="HELICc"/>
    <property type="match status" value="1"/>
</dbReference>
<dbReference type="PROSITE" id="PS00039">
    <property type="entry name" value="DEAD_ATP_HELICASE"/>
    <property type="match status" value="1"/>
</dbReference>
<keyword evidence="4 7" id="KW-0067">ATP-binding</keyword>
<dbReference type="AlphaFoldDB" id="A0A1Y5IC67"/>
<evidence type="ECO:0000256" key="5">
    <source>
        <dbReference type="ARBA" id="ARBA00022884"/>
    </source>
</evidence>
<dbReference type="InterPro" id="IPR027417">
    <property type="entry name" value="P-loop_NTPase"/>
</dbReference>
<feature type="compositionally biased region" description="Polar residues" evidence="8">
    <location>
        <begin position="795"/>
        <end position="827"/>
    </location>
</feature>
<evidence type="ECO:0000256" key="7">
    <source>
        <dbReference type="RuleBase" id="RU365068"/>
    </source>
</evidence>
<evidence type="ECO:0000313" key="12">
    <source>
        <dbReference type="EMBL" id="OUS46237.1"/>
    </source>
</evidence>
<dbReference type="PROSITE" id="PS51194">
    <property type="entry name" value="HELICASE_CTER"/>
    <property type="match status" value="1"/>
</dbReference>
<dbReference type="InterPro" id="IPR014014">
    <property type="entry name" value="RNA_helicase_DEAD_Q_motif"/>
</dbReference>
<dbReference type="Pfam" id="PF00271">
    <property type="entry name" value="Helicase_C"/>
    <property type="match status" value="1"/>
</dbReference>
<gene>
    <name evidence="12" type="ORF">BE221DRAFT_114278</name>
</gene>
<dbReference type="CDD" id="cd17946">
    <property type="entry name" value="DEADc_DDX24"/>
    <property type="match status" value="1"/>
</dbReference>
<comment type="catalytic activity">
    <reaction evidence="7">
        <text>ATP + H2O = ADP + phosphate + H(+)</text>
        <dbReference type="Rhea" id="RHEA:13065"/>
        <dbReference type="ChEBI" id="CHEBI:15377"/>
        <dbReference type="ChEBI" id="CHEBI:15378"/>
        <dbReference type="ChEBI" id="CHEBI:30616"/>
        <dbReference type="ChEBI" id="CHEBI:43474"/>
        <dbReference type="ChEBI" id="CHEBI:456216"/>
        <dbReference type="EC" id="3.6.4.13"/>
    </reaction>
</comment>
<dbReference type="Pfam" id="PF00270">
    <property type="entry name" value="DEAD"/>
    <property type="match status" value="1"/>
</dbReference>
<keyword evidence="3 7" id="KW-0347">Helicase</keyword>
<evidence type="ECO:0000259" key="10">
    <source>
        <dbReference type="PROSITE" id="PS51194"/>
    </source>
</evidence>
<keyword evidence="5 7" id="KW-0694">RNA-binding</keyword>
<feature type="short sequence motif" description="Q motif" evidence="6">
    <location>
        <begin position="269"/>
        <end position="297"/>
    </location>
</feature>
<dbReference type="GO" id="GO:0016787">
    <property type="term" value="F:hydrolase activity"/>
    <property type="evidence" value="ECO:0007669"/>
    <property type="project" value="UniProtKB-KW"/>
</dbReference>
<dbReference type="SUPFAM" id="SSF52540">
    <property type="entry name" value="P-loop containing nucleoside triphosphate hydrolases"/>
    <property type="match status" value="2"/>
</dbReference>
<dbReference type="InterPro" id="IPR011545">
    <property type="entry name" value="DEAD/DEAH_box_helicase_dom"/>
</dbReference>
<dbReference type="GO" id="GO:0003724">
    <property type="term" value="F:RNA helicase activity"/>
    <property type="evidence" value="ECO:0007669"/>
    <property type="project" value="UniProtKB-EC"/>
</dbReference>
<dbReference type="Gene3D" id="3.40.50.300">
    <property type="entry name" value="P-loop containing nucleotide triphosphate hydrolases"/>
    <property type="match status" value="2"/>
</dbReference>
<feature type="domain" description="Helicase ATP-binding" evidence="9">
    <location>
        <begin position="301"/>
        <end position="538"/>
    </location>
</feature>
<dbReference type="InterPro" id="IPR014001">
    <property type="entry name" value="Helicase_ATP-bd"/>
</dbReference>
<dbReference type="EMBL" id="KZ155784">
    <property type="protein sequence ID" value="OUS46237.1"/>
    <property type="molecule type" value="Genomic_DNA"/>
</dbReference>
<dbReference type="EC" id="3.6.4.13" evidence="7"/>
<sequence length="1211" mass="132450">MKSKSKKSPKPTPSRSGDADEVDWTTRDDVWKTVDVNASTLIMGGAEEGFMELEVLDADVARAYGAAATGTGASIERADGAEARASSGVKANRSGRDREEKRGKKRDGKKKAGDDDARTKFGALDESALEGLSGKEARIMKRKLRWKAKIEAKKLAKKNGTTTPKTPVIKVKAVETSEPAAGTVPSIKRKEKQKDRVSKDAKSAKQEVTVKPDEEFIESSEMDVEEDWEKITHKSVKAEALAKSNDKNATSSMGALVDGVDLDRGCDISAWFEFDLHPLILRAIQDCGFTSPTPIQRECLHPATKGRYDIIGAAQTGSGKTLAFALPILHRLLSEGIGLPEDYPLKDGKEREVLPDVLRALIVCPTRELALQVCAMMRAVAVYTKIDVCPVVGGMSKEKQERLLNRMPAIIVATPGRLWDTMQSGHAAVTEFGALSFFVLDEADRMIQRGHFKELTSIIQNIPEPPRVKRAGGAAKSKEESDAPVDNFAEDEDDVNRAKALALRPKQMLDRQTFVFSATLTVPDSVRRKLKKGKAPTSAKPRKGSAQPQSGSLESLMEAVPFYGRVKMVDLTPIERKGGAVASSIAESALECTEDDRDSMLYYLLSAHPGMTIVFVNAISCLRRVVALLKILRVPVEGLHAGMQQRARLKALDRFKAAAAKTTASGGRAAHSVLVATDVAARGLDVKGVELVIHYQIPLSADTYIHRSGRTGRADKQGAAVSLVTPKERQQYYALLKSLNRDGPLDPFPIAEETLIEASRRLAVTKKIDKLSHTKQKKKADKDSRSITRTEAPHETTTSGSARSEMSSTPCSPNPSARTGTHSSGARSSLPEAAATRSRGPSARETRTSPACPPWTCYALSRADQSPFSPVVPRAARRRHIRARTATGRPRTRENVERARVDRTARASPVETRVRDGMRAHRELGAVRRIEYSVSGDVKKCAWSATKDATAVDGFLKINHGLYAEIPLFARAALALTNGFYWYLAWKVLRSSGAQDAKRNRDAPSNVCTLGIFDDSYCVRDLCRSHAFHVFLVLCIATASTVYHFYQLGLDHEILRASRAACDCFKFRGFALPGATSKVSPLEVKSLQHVSTGRVGFDRVRSDSARDLSASAMCSPSMTKSSVTKMSLYNYPGELVRWLCAMDVGCAVLYGIFCATCYGAEKVLSAGRWPLVFLFTAMACQRAEKYWGYVVLHSIWHAMSAALMLEFLLAQ</sequence>
<accession>A0A1Y5IC67</accession>
<evidence type="ECO:0000259" key="9">
    <source>
        <dbReference type="PROSITE" id="PS51192"/>
    </source>
</evidence>
<feature type="region of interest" description="Disordered" evidence="8">
    <location>
        <begin position="769"/>
        <end position="853"/>
    </location>
</feature>
<dbReference type="Proteomes" id="UP000195557">
    <property type="component" value="Unassembled WGS sequence"/>
</dbReference>
<feature type="compositionally biased region" description="Basic and acidic residues" evidence="8">
    <location>
        <begin position="192"/>
        <end position="214"/>
    </location>
</feature>
<name>A0A1Y5IC67_OSTTA</name>
<evidence type="ECO:0000256" key="1">
    <source>
        <dbReference type="ARBA" id="ARBA00022741"/>
    </source>
</evidence>
<reference evidence="12" key="1">
    <citation type="submission" date="2017-04" db="EMBL/GenBank/DDBJ databases">
        <title>Population genomics of picophytoplankton unveils novel chromosome hypervariability.</title>
        <authorList>
            <consortium name="DOE Joint Genome Institute"/>
            <person name="Blanc-Mathieu R."/>
            <person name="Krasovec M."/>
            <person name="Hebrard M."/>
            <person name="Yau S."/>
            <person name="Desgranges E."/>
            <person name="Martin J."/>
            <person name="Schackwitz W."/>
            <person name="Kuo A."/>
            <person name="Salin G."/>
            <person name="Donnadieu C."/>
            <person name="Desdevises Y."/>
            <person name="Sanchez-Ferandin S."/>
            <person name="Moreau H."/>
            <person name="Rivals E."/>
            <person name="Grigoriev I.V."/>
            <person name="Grimsley N."/>
            <person name="Eyre-Walker A."/>
            <person name="Piganeau G."/>
        </authorList>
    </citation>
    <scope>NUCLEOTIDE SEQUENCE [LARGE SCALE GENOMIC DNA]</scope>
    <source>
        <strain evidence="12">RCC 1115</strain>
    </source>
</reference>
<feature type="region of interest" description="Disordered" evidence="8">
    <location>
        <begin position="527"/>
        <end position="552"/>
    </location>
</feature>
<feature type="domain" description="DEAD-box RNA helicase Q" evidence="11">
    <location>
        <begin position="269"/>
        <end position="297"/>
    </location>
</feature>
<evidence type="ECO:0000256" key="8">
    <source>
        <dbReference type="SAM" id="MobiDB-lite"/>
    </source>
</evidence>
<dbReference type="PROSITE" id="PS51195">
    <property type="entry name" value="Q_MOTIF"/>
    <property type="match status" value="1"/>
</dbReference>
<dbReference type="GO" id="GO:0003723">
    <property type="term" value="F:RNA binding"/>
    <property type="evidence" value="ECO:0007669"/>
    <property type="project" value="UniProtKB-UniRule"/>
</dbReference>
<dbReference type="InterPro" id="IPR001650">
    <property type="entry name" value="Helicase_C-like"/>
</dbReference>
<dbReference type="InterPro" id="IPR000629">
    <property type="entry name" value="RNA-helicase_DEAD-box_CS"/>
</dbReference>
<comment type="domain">
    <text evidence="7">The Q motif is unique to and characteristic of the DEAD box family of RNA helicases and controls ATP binding and hydrolysis.</text>
</comment>
<comment type="function">
    <text evidence="7">RNA helicase.</text>
</comment>
<evidence type="ECO:0000256" key="3">
    <source>
        <dbReference type="ARBA" id="ARBA00022806"/>
    </source>
</evidence>
<feature type="domain" description="Helicase C-terminal" evidence="10">
    <location>
        <begin position="596"/>
        <end position="756"/>
    </location>
</feature>
<keyword evidence="1 7" id="KW-0547">Nucleotide-binding</keyword>
<dbReference type="SMART" id="SM00487">
    <property type="entry name" value="DEXDc"/>
    <property type="match status" value="1"/>
</dbReference>
<proteinExistence type="inferred from homology"/>
<dbReference type="eggNOG" id="KOG0347">
    <property type="taxonomic scope" value="Eukaryota"/>
</dbReference>